<dbReference type="SMART" id="SM00450">
    <property type="entry name" value="RHOD"/>
    <property type="match status" value="1"/>
</dbReference>
<dbReference type="EC" id="2.8.1.1" evidence="2"/>
<dbReference type="Gene3D" id="3.40.250.10">
    <property type="entry name" value="Rhodanese-like domain"/>
    <property type="match status" value="1"/>
</dbReference>
<name>A0A644X8V1_9ZZZZ</name>
<comment type="caution">
    <text evidence="2">The sequence shown here is derived from an EMBL/GenBank/DDBJ whole genome shotgun (WGS) entry which is preliminary data.</text>
</comment>
<dbReference type="AlphaFoldDB" id="A0A644X8V1"/>
<feature type="domain" description="Rhodanese" evidence="1">
    <location>
        <begin position="49"/>
        <end position="135"/>
    </location>
</feature>
<dbReference type="EMBL" id="VSSQ01001712">
    <property type="protein sequence ID" value="MPM10574.1"/>
    <property type="molecule type" value="Genomic_DNA"/>
</dbReference>
<evidence type="ECO:0000313" key="2">
    <source>
        <dbReference type="EMBL" id="MPM10574.1"/>
    </source>
</evidence>
<sequence>MSKIYIILLIILVVVLFVSFKNQQAKTVPANAAPYKKISADEAMNMMQSGQKVTIVDVRTPAEFAGGHIQGAINVPNENIASSTVPALPDLDATILVYCRSGSRSAQAARKLLAVGYTNVIDFGGIINWPYGVVRQ</sequence>
<dbReference type="CDD" id="cd00158">
    <property type="entry name" value="RHOD"/>
    <property type="match status" value="1"/>
</dbReference>
<dbReference type="SUPFAM" id="SSF52821">
    <property type="entry name" value="Rhodanese/Cell cycle control phosphatase"/>
    <property type="match status" value="1"/>
</dbReference>
<dbReference type="GO" id="GO:0004792">
    <property type="term" value="F:thiosulfate-cyanide sulfurtransferase activity"/>
    <property type="evidence" value="ECO:0007669"/>
    <property type="project" value="UniProtKB-EC"/>
</dbReference>
<evidence type="ECO:0000259" key="1">
    <source>
        <dbReference type="PROSITE" id="PS50206"/>
    </source>
</evidence>
<dbReference type="InterPro" id="IPR052367">
    <property type="entry name" value="Thiosulfate_ST/Rhodanese-like"/>
</dbReference>
<proteinExistence type="predicted"/>
<reference evidence="2" key="1">
    <citation type="submission" date="2019-08" db="EMBL/GenBank/DDBJ databases">
        <authorList>
            <person name="Kucharzyk K."/>
            <person name="Murdoch R.W."/>
            <person name="Higgins S."/>
            <person name="Loffler F."/>
        </authorList>
    </citation>
    <scope>NUCLEOTIDE SEQUENCE</scope>
</reference>
<dbReference type="PROSITE" id="PS50206">
    <property type="entry name" value="RHODANESE_3"/>
    <property type="match status" value="1"/>
</dbReference>
<protein>
    <submittedName>
        <fullName evidence="2">Thiosulfate sulfurtransferase GlpE</fullName>
        <ecNumber evidence="2">2.8.1.1</ecNumber>
    </submittedName>
</protein>
<dbReference type="InterPro" id="IPR036873">
    <property type="entry name" value="Rhodanese-like_dom_sf"/>
</dbReference>
<accession>A0A644X8V1</accession>
<dbReference type="PANTHER" id="PTHR45431">
    <property type="entry name" value="RHODANESE-LIKE DOMAIN-CONTAINING PROTEIN 15, CHLOROPLASTIC"/>
    <property type="match status" value="1"/>
</dbReference>
<organism evidence="2">
    <name type="scientific">bioreactor metagenome</name>
    <dbReference type="NCBI Taxonomy" id="1076179"/>
    <lineage>
        <taxon>unclassified sequences</taxon>
        <taxon>metagenomes</taxon>
        <taxon>ecological metagenomes</taxon>
    </lineage>
</organism>
<gene>
    <name evidence="2" type="primary">glpE_19</name>
    <name evidence="2" type="ORF">SDC9_56906</name>
</gene>
<dbReference type="PANTHER" id="PTHR45431:SF3">
    <property type="entry name" value="RHODANESE-LIKE DOMAIN-CONTAINING PROTEIN 15, CHLOROPLASTIC"/>
    <property type="match status" value="1"/>
</dbReference>
<keyword evidence="2" id="KW-0808">Transferase</keyword>
<dbReference type="InterPro" id="IPR001763">
    <property type="entry name" value="Rhodanese-like_dom"/>
</dbReference>
<dbReference type="Pfam" id="PF00581">
    <property type="entry name" value="Rhodanese"/>
    <property type="match status" value="1"/>
</dbReference>